<protein>
    <submittedName>
        <fullName evidence="15">NOT2/NOT3/NOT5 family protein</fullName>
    </submittedName>
</protein>
<keyword evidence="4 10" id="KW-0963">Cytoplasm</keyword>
<keyword evidence="7 10" id="KW-0805">Transcription regulation</keyword>
<feature type="compositionally biased region" description="Polar residues" evidence="12">
    <location>
        <begin position="552"/>
        <end position="563"/>
    </location>
</feature>
<dbReference type="InterPro" id="IPR040168">
    <property type="entry name" value="Not2/3/5"/>
</dbReference>
<evidence type="ECO:0000256" key="11">
    <source>
        <dbReference type="SAM" id="Coils"/>
    </source>
</evidence>
<evidence type="ECO:0000256" key="1">
    <source>
        <dbReference type="ARBA" id="ARBA00004123"/>
    </source>
</evidence>
<dbReference type="GO" id="GO:0000932">
    <property type="term" value="C:P-body"/>
    <property type="evidence" value="ECO:0007669"/>
    <property type="project" value="UniProtKB-UniRule"/>
</dbReference>
<name>A0A152A4C7_TIELA</name>
<feature type="region of interest" description="Disordered" evidence="12">
    <location>
        <begin position="535"/>
        <end position="563"/>
    </location>
</feature>
<feature type="region of interest" description="Disordered" evidence="12">
    <location>
        <begin position="222"/>
        <end position="398"/>
    </location>
</feature>
<dbReference type="InterPro" id="IPR012270">
    <property type="entry name" value="CCR4-NOT_su3/5"/>
</dbReference>
<comment type="similarity">
    <text evidence="3 10">Belongs to the CNOT2/3/5 family.</text>
</comment>
<dbReference type="InterPro" id="IPR038635">
    <property type="entry name" value="CCR4-NOT_su2/3/5_C_sf"/>
</dbReference>
<evidence type="ECO:0000256" key="5">
    <source>
        <dbReference type="ARBA" id="ARBA00022491"/>
    </source>
</evidence>
<keyword evidence="9 10" id="KW-0539">Nucleus</keyword>
<feature type="compositionally biased region" description="Acidic residues" evidence="12">
    <location>
        <begin position="224"/>
        <end position="250"/>
    </location>
</feature>
<keyword evidence="11" id="KW-0175">Coiled coil</keyword>
<evidence type="ECO:0000256" key="8">
    <source>
        <dbReference type="ARBA" id="ARBA00023163"/>
    </source>
</evidence>
<evidence type="ECO:0000256" key="3">
    <source>
        <dbReference type="ARBA" id="ARBA00007682"/>
    </source>
</evidence>
<dbReference type="AlphaFoldDB" id="A0A152A4C7"/>
<dbReference type="InParanoid" id="A0A152A4C7"/>
<sequence length="709" mass="82227">MNSRKLQGEIDKTLKRVGEGIIEFDGILKKVYSATSTNQKEKYETDLKKEIKKLQRYRDQIKSWIGSNDVKQKNQLLEARKNIEFKMEQFKACEKDTKSRNKDTDSSKDEMAKSHVRNWVGKAITTLKDQIDSFDNELENIPTRKRKTEATRVESLQKYLKNHKYHMKALEYLLRRMDNDKIHHEEIESIKDSVECYVDTYEKEENYEDPEDVYSIFNLKISENDDGDDYDISSDDSDSENKVDDEDDENTQNTSDQEDSVTTTSINDDSSKPDQNLSTTSSSSSIDTESNTSIISNISNQSNNQSKQQQQQNSSTTTSSSSSSTTTTGQQQQNPRIASPVTVQSKSNPSPQFTSVNSKSKDNKSQQPPQSTTPTPQPIPLTQPQPVQPPQPPSAFGNMSMSQRLLMQQQQQQQAQQQQQQQQQSQQQQQVQQQVQQQQQQQQQQSQQQQQQQQQSQFQIRKGQLSGSNQYSSDNANELQESFAQMSMKLESSEDSKNNDTFYNSGSIYQTGTLADLSSSTMSAMNQLQQQQLMNPVPTTSTPPPQQQQQQHSGSGNTLVQSQQSYEETLLHTRLMMETSHKNLPDYKDYERVPTYIPKNPKPTPSYYPQIPLAIFESPNIFGKFDIDTLFFIFYFKQGTYQQYQAAKELKKQGWRYHKKYLTWFRRHEEPKEITNEYEQGTYVYFDYETGWCQRKKTEFTFEYRYLEE</sequence>
<feature type="compositionally biased region" description="Low complexity" evidence="12">
    <location>
        <begin position="278"/>
        <end position="334"/>
    </location>
</feature>
<dbReference type="PIRSF" id="PIRSF005290">
    <property type="entry name" value="NOT_su_3_5"/>
    <property type="match status" value="1"/>
</dbReference>
<dbReference type="Gene3D" id="2.30.30.1020">
    <property type="entry name" value="CCR4-NOT complex subunit 2/3/5, C-terminal domain"/>
    <property type="match status" value="1"/>
</dbReference>
<feature type="compositionally biased region" description="Polar residues" evidence="12">
    <location>
        <begin position="341"/>
        <end position="358"/>
    </location>
</feature>
<dbReference type="InterPro" id="IPR007207">
    <property type="entry name" value="Not_N"/>
</dbReference>
<dbReference type="GO" id="GO:0006355">
    <property type="term" value="P:regulation of DNA-templated transcription"/>
    <property type="evidence" value="ECO:0007669"/>
    <property type="project" value="InterPro"/>
</dbReference>
<keyword evidence="6" id="KW-0597">Phosphoprotein</keyword>
<dbReference type="OMA" id="YKPQTPY"/>
<dbReference type="FunFam" id="2.30.30.1020:FF:000006">
    <property type="entry name" value="CCR4-NOT transcription complex, subunit 3"/>
    <property type="match status" value="1"/>
</dbReference>
<keyword evidence="16" id="KW-1185">Reference proteome</keyword>
<evidence type="ECO:0000256" key="4">
    <source>
        <dbReference type="ARBA" id="ARBA00022490"/>
    </source>
</evidence>
<feature type="compositionally biased region" description="Polar residues" evidence="12">
    <location>
        <begin position="251"/>
        <end position="277"/>
    </location>
</feature>
<evidence type="ECO:0000256" key="12">
    <source>
        <dbReference type="SAM" id="MobiDB-lite"/>
    </source>
</evidence>
<keyword evidence="8 10" id="KW-0804">Transcription</keyword>
<gene>
    <name evidence="15" type="ORF">DLAC_02175</name>
</gene>
<dbReference type="PANTHER" id="PTHR23326">
    <property type="entry name" value="CCR4 NOT-RELATED"/>
    <property type="match status" value="1"/>
</dbReference>
<feature type="compositionally biased region" description="Pro residues" evidence="12">
    <location>
        <begin position="375"/>
        <end position="393"/>
    </location>
</feature>
<evidence type="ECO:0000256" key="9">
    <source>
        <dbReference type="ARBA" id="ARBA00023242"/>
    </source>
</evidence>
<organism evidence="15 16">
    <name type="scientific">Tieghemostelium lacteum</name>
    <name type="common">Slime mold</name>
    <name type="synonym">Dictyostelium lacteum</name>
    <dbReference type="NCBI Taxonomy" id="361077"/>
    <lineage>
        <taxon>Eukaryota</taxon>
        <taxon>Amoebozoa</taxon>
        <taxon>Evosea</taxon>
        <taxon>Eumycetozoa</taxon>
        <taxon>Dictyostelia</taxon>
        <taxon>Dictyosteliales</taxon>
        <taxon>Raperosteliaceae</taxon>
        <taxon>Tieghemostelium</taxon>
    </lineage>
</organism>
<dbReference type="Proteomes" id="UP000076078">
    <property type="component" value="Unassembled WGS sequence"/>
</dbReference>
<evidence type="ECO:0000256" key="10">
    <source>
        <dbReference type="PIRNR" id="PIRNR005290"/>
    </source>
</evidence>
<dbReference type="EMBL" id="LODT01000011">
    <property type="protein sequence ID" value="KYR01079.1"/>
    <property type="molecule type" value="Genomic_DNA"/>
</dbReference>
<evidence type="ECO:0000313" key="15">
    <source>
        <dbReference type="EMBL" id="KYR01079.1"/>
    </source>
</evidence>
<dbReference type="InterPro" id="IPR007282">
    <property type="entry name" value="NOT2/3/5_C"/>
</dbReference>
<evidence type="ECO:0000256" key="2">
    <source>
        <dbReference type="ARBA" id="ARBA00004496"/>
    </source>
</evidence>
<evidence type="ECO:0000259" key="13">
    <source>
        <dbReference type="Pfam" id="PF04065"/>
    </source>
</evidence>
<dbReference type="OrthoDB" id="293823at2759"/>
<dbReference type="Pfam" id="PF04153">
    <property type="entry name" value="NOT2_3_5_C"/>
    <property type="match status" value="1"/>
</dbReference>
<evidence type="ECO:0000259" key="14">
    <source>
        <dbReference type="Pfam" id="PF04153"/>
    </source>
</evidence>
<dbReference type="Pfam" id="PF04065">
    <property type="entry name" value="Not3"/>
    <property type="match status" value="1"/>
</dbReference>
<feature type="domain" description="CCR4-Not complex component Not N-terminal" evidence="13">
    <location>
        <begin position="3"/>
        <end position="219"/>
    </location>
</feature>
<feature type="coiled-coil region" evidence="11">
    <location>
        <begin position="406"/>
        <end position="455"/>
    </location>
</feature>
<dbReference type="STRING" id="361077.A0A152A4C7"/>
<accession>A0A152A4C7</accession>
<feature type="domain" description="NOT2/NOT3/NOT5 C-terminal" evidence="14">
    <location>
        <begin position="582"/>
        <end position="707"/>
    </location>
</feature>
<evidence type="ECO:0000313" key="16">
    <source>
        <dbReference type="Proteomes" id="UP000076078"/>
    </source>
</evidence>
<dbReference type="FunCoup" id="A0A152A4C7">
    <property type="interactions" value="426"/>
</dbReference>
<keyword evidence="5 10" id="KW-0678">Repressor</keyword>
<evidence type="ECO:0000256" key="6">
    <source>
        <dbReference type="ARBA" id="ARBA00022553"/>
    </source>
</evidence>
<reference evidence="15 16" key="1">
    <citation type="submission" date="2015-12" db="EMBL/GenBank/DDBJ databases">
        <title>Dictyostelia acquired genes for synthesis and detection of signals that induce cell-type specialization by lateral gene transfer from prokaryotes.</title>
        <authorList>
            <person name="Gloeckner G."/>
            <person name="Schaap P."/>
        </authorList>
    </citation>
    <scope>NUCLEOTIDE SEQUENCE [LARGE SCALE GENOMIC DNA]</scope>
    <source>
        <strain evidence="15 16">TK</strain>
    </source>
</reference>
<dbReference type="GO" id="GO:0005634">
    <property type="term" value="C:nucleus"/>
    <property type="evidence" value="ECO:0007669"/>
    <property type="project" value="UniProtKB-SubCell"/>
</dbReference>
<comment type="caution">
    <text evidence="15">The sequence shown here is derived from an EMBL/GenBank/DDBJ whole genome shotgun (WGS) entry which is preliminary data.</text>
</comment>
<proteinExistence type="inferred from homology"/>
<comment type="subcellular location">
    <subcellularLocation>
        <location evidence="2 10">Cytoplasm</location>
    </subcellularLocation>
    <subcellularLocation>
        <location evidence="1 10">Nucleus</location>
    </subcellularLocation>
</comment>
<dbReference type="GO" id="GO:0030015">
    <property type="term" value="C:CCR4-NOT core complex"/>
    <property type="evidence" value="ECO:0007669"/>
    <property type="project" value="UniProtKB-UniRule"/>
</dbReference>
<evidence type="ECO:0000256" key="7">
    <source>
        <dbReference type="ARBA" id="ARBA00023015"/>
    </source>
</evidence>